<evidence type="ECO:0000313" key="1">
    <source>
        <dbReference type="EMBL" id="PVH98601.1"/>
    </source>
</evidence>
<gene>
    <name evidence="1" type="ORF">DM02DRAFT_657123</name>
</gene>
<dbReference type="EMBL" id="KZ805409">
    <property type="protein sequence ID" value="PVH98601.1"/>
    <property type="molecule type" value="Genomic_DNA"/>
</dbReference>
<dbReference type="Proteomes" id="UP000244855">
    <property type="component" value="Unassembled WGS sequence"/>
</dbReference>
<dbReference type="AlphaFoldDB" id="A0A2V1DL81"/>
<sequence>MLPSSNASQPGTSKPPRPSLLTIPRELRLRIYEFVLCTVLMHVWNEREEGTQSSFRWKPCLFFNSESGFCIKPLVTSGYRGCAENDTWPILCCTLQSRPLSLLKTCKAIRSEMSCVLFQYSNLSINIGEMSEVIRYLQSKGVHRPNRILLCGTFNDTNKLKREQLAALRAENESKIYHLFHSFPTLRRATVQIRCFAKYPKSWRKCVDSFDGFEKLVRKDLGVSGYPGRTQWMMGSRVRNVRVQGSTNLIEFLFDRK</sequence>
<dbReference type="InterPro" id="IPR038883">
    <property type="entry name" value="AN11006-like"/>
</dbReference>
<evidence type="ECO:0000313" key="2">
    <source>
        <dbReference type="Proteomes" id="UP000244855"/>
    </source>
</evidence>
<dbReference type="OrthoDB" id="10637015at2759"/>
<name>A0A2V1DL81_9PLEO</name>
<reference evidence="1 2" key="1">
    <citation type="journal article" date="2018" name="Sci. Rep.">
        <title>Comparative genomics provides insights into the lifestyle and reveals functional heterogeneity of dark septate endophytic fungi.</title>
        <authorList>
            <person name="Knapp D.G."/>
            <person name="Nemeth J.B."/>
            <person name="Barry K."/>
            <person name="Hainaut M."/>
            <person name="Henrissat B."/>
            <person name="Johnson J."/>
            <person name="Kuo A."/>
            <person name="Lim J.H.P."/>
            <person name="Lipzen A."/>
            <person name="Nolan M."/>
            <person name="Ohm R.A."/>
            <person name="Tamas L."/>
            <person name="Grigoriev I.V."/>
            <person name="Spatafora J.W."/>
            <person name="Nagy L.G."/>
            <person name="Kovacs G.M."/>
        </authorList>
    </citation>
    <scope>NUCLEOTIDE SEQUENCE [LARGE SCALE GENOMIC DNA]</scope>
    <source>
        <strain evidence="1 2">DSE2036</strain>
    </source>
</reference>
<dbReference type="PANTHER" id="PTHR42085">
    <property type="entry name" value="F-BOX DOMAIN-CONTAINING PROTEIN"/>
    <property type="match status" value="1"/>
</dbReference>
<evidence type="ECO:0008006" key="3">
    <source>
        <dbReference type="Google" id="ProtNLM"/>
    </source>
</evidence>
<organism evidence="1 2">
    <name type="scientific">Periconia macrospinosa</name>
    <dbReference type="NCBI Taxonomy" id="97972"/>
    <lineage>
        <taxon>Eukaryota</taxon>
        <taxon>Fungi</taxon>
        <taxon>Dikarya</taxon>
        <taxon>Ascomycota</taxon>
        <taxon>Pezizomycotina</taxon>
        <taxon>Dothideomycetes</taxon>
        <taxon>Pleosporomycetidae</taxon>
        <taxon>Pleosporales</taxon>
        <taxon>Massarineae</taxon>
        <taxon>Periconiaceae</taxon>
        <taxon>Periconia</taxon>
    </lineage>
</organism>
<keyword evidence="2" id="KW-1185">Reference proteome</keyword>
<dbReference type="PANTHER" id="PTHR42085:SF2">
    <property type="entry name" value="F-BOX DOMAIN-CONTAINING PROTEIN"/>
    <property type="match status" value="1"/>
</dbReference>
<accession>A0A2V1DL81</accession>
<protein>
    <recommendedName>
        <fullName evidence="3">F-box domain-containing protein</fullName>
    </recommendedName>
</protein>
<proteinExistence type="predicted"/>